<keyword evidence="4" id="KW-0255">Endonuclease</keyword>
<dbReference type="Pfam" id="PF07927">
    <property type="entry name" value="HicA_toxin"/>
    <property type="match status" value="1"/>
</dbReference>
<evidence type="ECO:0000256" key="2">
    <source>
        <dbReference type="ARBA" id="ARBA00022649"/>
    </source>
</evidence>
<keyword evidence="5" id="KW-0378">Hydrolase</keyword>
<dbReference type="STRING" id="1798661.A3D65_00315"/>
<evidence type="ECO:0008006" key="10">
    <source>
        <dbReference type="Google" id="ProtNLM"/>
    </source>
</evidence>
<accession>A0A1G2D1I0</accession>
<dbReference type="InterPro" id="IPR012933">
    <property type="entry name" value="HicA_mRNA_interferase"/>
</dbReference>
<sequence>MPKLGPISLRVFIARMKKFGFAGPHQEGKHPYMVKETVTLTVPNPHDGEISQDLLIRLLRQAGITRAEWMNWEG</sequence>
<protein>
    <recommendedName>
        <fullName evidence="10">Type II toxin-antitoxin system HicA family toxin</fullName>
    </recommendedName>
</protein>
<evidence type="ECO:0000256" key="3">
    <source>
        <dbReference type="ARBA" id="ARBA00022722"/>
    </source>
</evidence>
<evidence type="ECO:0000256" key="7">
    <source>
        <dbReference type="ARBA" id="ARBA00023016"/>
    </source>
</evidence>
<keyword evidence="3" id="KW-0540">Nuclease</keyword>
<reference evidence="8 9" key="1">
    <citation type="journal article" date="2016" name="Nat. Commun.">
        <title>Thousands of microbial genomes shed light on interconnected biogeochemical processes in an aquifer system.</title>
        <authorList>
            <person name="Anantharaman K."/>
            <person name="Brown C.T."/>
            <person name="Hug L.A."/>
            <person name="Sharon I."/>
            <person name="Castelle C.J."/>
            <person name="Probst A.J."/>
            <person name="Thomas B.C."/>
            <person name="Singh A."/>
            <person name="Wilkins M.J."/>
            <person name="Karaoz U."/>
            <person name="Brodie E.L."/>
            <person name="Williams K.H."/>
            <person name="Hubbard S.S."/>
            <person name="Banfield J.F."/>
        </authorList>
    </citation>
    <scope>NUCLEOTIDE SEQUENCE [LARGE SCALE GENOMIC DNA]</scope>
</reference>
<name>A0A1G2D1I0_9BACT</name>
<evidence type="ECO:0000313" key="9">
    <source>
        <dbReference type="Proteomes" id="UP000177996"/>
    </source>
</evidence>
<dbReference type="GO" id="GO:0004519">
    <property type="term" value="F:endonuclease activity"/>
    <property type="evidence" value="ECO:0007669"/>
    <property type="project" value="UniProtKB-KW"/>
</dbReference>
<dbReference type="Gene3D" id="3.30.920.30">
    <property type="entry name" value="Hypothetical protein"/>
    <property type="match status" value="1"/>
</dbReference>
<evidence type="ECO:0000256" key="4">
    <source>
        <dbReference type="ARBA" id="ARBA00022759"/>
    </source>
</evidence>
<comment type="caution">
    <text evidence="8">The sequence shown here is derived from an EMBL/GenBank/DDBJ whole genome shotgun (WGS) entry which is preliminary data.</text>
</comment>
<gene>
    <name evidence="8" type="ORF">A3D65_00315</name>
</gene>
<keyword evidence="7" id="KW-0346">Stress response</keyword>
<dbReference type="Proteomes" id="UP000177996">
    <property type="component" value="Unassembled WGS sequence"/>
</dbReference>
<evidence type="ECO:0000256" key="6">
    <source>
        <dbReference type="ARBA" id="ARBA00022884"/>
    </source>
</evidence>
<comment type="similarity">
    <text evidence="1">Belongs to the HicA mRNA interferase family.</text>
</comment>
<dbReference type="AlphaFoldDB" id="A0A1G2D1I0"/>
<proteinExistence type="inferred from homology"/>
<evidence type="ECO:0000256" key="5">
    <source>
        <dbReference type="ARBA" id="ARBA00022801"/>
    </source>
</evidence>
<dbReference type="GO" id="GO:0003729">
    <property type="term" value="F:mRNA binding"/>
    <property type="evidence" value="ECO:0007669"/>
    <property type="project" value="InterPro"/>
</dbReference>
<dbReference type="SUPFAM" id="SSF54786">
    <property type="entry name" value="YcfA/nrd intein domain"/>
    <property type="match status" value="1"/>
</dbReference>
<keyword evidence="2" id="KW-1277">Toxin-antitoxin system</keyword>
<evidence type="ECO:0000313" key="8">
    <source>
        <dbReference type="EMBL" id="OGZ07312.1"/>
    </source>
</evidence>
<keyword evidence="6" id="KW-0694">RNA-binding</keyword>
<dbReference type="GO" id="GO:0016787">
    <property type="term" value="F:hydrolase activity"/>
    <property type="evidence" value="ECO:0007669"/>
    <property type="project" value="UniProtKB-KW"/>
</dbReference>
<organism evidence="8 9">
    <name type="scientific">Candidatus Lloydbacteria bacterium RIFCSPHIGHO2_02_FULL_50_13</name>
    <dbReference type="NCBI Taxonomy" id="1798661"/>
    <lineage>
        <taxon>Bacteria</taxon>
        <taxon>Candidatus Lloydiibacteriota</taxon>
    </lineage>
</organism>
<dbReference type="EMBL" id="MHLL01000062">
    <property type="protein sequence ID" value="OGZ07312.1"/>
    <property type="molecule type" value="Genomic_DNA"/>
</dbReference>
<dbReference type="InterPro" id="IPR038570">
    <property type="entry name" value="HicA_sf"/>
</dbReference>
<evidence type="ECO:0000256" key="1">
    <source>
        <dbReference type="ARBA" id="ARBA00006620"/>
    </source>
</evidence>